<evidence type="ECO:0000313" key="2">
    <source>
        <dbReference type="Proteomes" id="UP001469553"/>
    </source>
</evidence>
<dbReference type="Proteomes" id="UP001469553">
    <property type="component" value="Unassembled WGS sequence"/>
</dbReference>
<keyword evidence="2" id="KW-1185">Reference proteome</keyword>
<evidence type="ECO:0000313" key="1">
    <source>
        <dbReference type="EMBL" id="MEQ2314290.1"/>
    </source>
</evidence>
<accession>A0ABV1A7B9</accession>
<gene>
    <name evidence="1" type="ORF">AMECASPLE_010563</name>
</gene>
<dbReference type="EMBL" id="JAHRIP010085254">
    <property type="protein sequence ID" value="MEQ2314290.1"/>
    <property type="molecule type" value="Genomic_DNA"/>
</dbReference>
<comment type="caution">
    <text evidence="1">The sequence shown here is derived from an EMBL/GenBank/DDBJ whole genome shotgun (WGS) entry which is preliminary data.</text>
</comment>
<name>A0ABV1A7B9_9TELE</name>
<protein>
    <submittedName>
        <fullName evidence="1">Uncharacterized protein</fullName>
    </submittedName>
</protein>
<sequence length="118" mass="13303">MDYLLDVLCPKFMVGREQLVVKLHLKPPSDLKSQENYPLQLQTVGFQNNCLYLASESLSNNSQQSYLLTPASVTLLNFSRKIHLKLTMPRSAETGPRTNHPSILCVFNKPVPTHTLPP</sequence>
<reference evidence="1 2" key="1">
    <citation type="submission" date="2021-06" db="EMBL/GenBank/DDBJ databases">
        <authorList>
            <person name="Palmer J.M."/>
        </authorList>
    </citation>
    <scope>NUCLEOTIDE SEQUENCE [LARGE SCALE GENOMIC DNA]</scope>
    <source>
        <strain evidence="1 2">AS_MEX2019</strain>
        <tissue evidence="1">Muscle</tissue>
    </source>
</reference>
<proteinExistence type="predicted"/>
<organism evidence="1 2">
    <name type="scientific">Ameca splendens</name>
    <dbReference type="NCBI Taxonomy" id="208324"/>
    <lineage>
        <taxon>Eukaryota</taxon>
        <taxon>Metazoa</taxon>
        <taxon>Chordata</taxon>
        <taxon>Craniata</taxon>
        <taxon>Vertebrata</taxon>
        <taxon>Euteleostomi</taxon>
        <taxon>Actinopterygii</taxon>
        <taxon>Neopterygii</taxon>
        <taxon>Teleostei</taxon>
        <taxon>Neoteleostei</taxon>
        <taxon>Acanthomorphata</taxon>
        <taxon>Ovalentaria</taxon>
        <taxon>Atherinomorphae</taxon>
        <taxon>Cyprinodontiformes</taxon>
        <taxon>Goodeidae</taxon>
        <taxon>Ameca</taxon>
    </lineage>
</organism>